<evidence type="ECO:0000313" key="2">
    <source>
        <dbReference type="Proteomes" id="UP000317422"/>
    </source>
</evidence>
<keyword evidence="2" id="KW-1185">Reference proteome</keyword>
<sequence length="175" mass="19023">MFEALVAQAGISPQPSLAEVVRAVHAIPHGRPSEPTAQAVLAEWRGTSSTKHELLSSVVAERWPQAQPRLVHRVYRCTPELARGRFGEKAASAVPENGLWDVHRYLTVAVEGERVTIDVTFPHTPEWDGISSMPVAVGEGSDHEAGPDPNREKRVLEAARCDPAVREPFIAALSA</sequence>
<name>A0A543NJ06_9ACTN</name>
<dbReference type="RefSeq" id="WP_141923290.1">
    <property type="nucleotide sequence ID" value="NZ_VFQC01000001.1"/>
</dbReference>
<dbReference type="EMBL" id="VFQC01000001">
    <property type="protein sequence ID" value="TQN31734.1"/>
    <property type="molecule type" value="Genomic_DNA"/>
</dbReference>
<accession>A0A543NJ06</accession>
<dbReference type="OrthoDB" id="3436169at2"/>
<comment type="caution">
    <text evidence="1">The sequence shown here is derived from an EMBL/GenBank/DDBJ whole genome shotgun (WGS) entry which is preliminary data.</text>
</comment>
<gene>
    <name evidence="1" type="ORF">FHX37_1654</name>
</gene>
<organism evidence="1 2">
    <name type="scientific">Haloactinospora alba</name>
    <dbReference type="NCBI Taxonomy" id="405555"/>
    <lineage>
        <taxon>Bacteria</taxon>
        <taxon>Bacillati</taxon>
        <taxon>Actinomycetota</taxon>
        <taxon>Actinomycetes</taxon>
        <taxon>Streptosporangiales</taxon>
        <taxon>Nocardiopsidaceae</taxon>
        <taxon>Haloactinospora</taxon>
    </lineage>
</organism>
<dbReference type="AlphaFoldDB" id="A0A543NJ06"/>
<evidence type="ECO:0000313" key="1">
    <source>
        <dbReference type="EMBL" id="TQN31734.1"/>
    </source>
</evidence>
<reference evidence="1 2" key="1">
    <citation type="submission" date="2019-06" db="EMBL/GenBank/DDBJ databases">
        <title>Sequencing the genomes of 1000 actinobacteria strains.</title>
        <authorList>
            <person name="Klenk H.-P."/>
        </authorList>
    </citation>
    <scope>NUCLEOTIDE SEQUENCE [LARGE SCALE GENOMIC DNA]</scope>
    <source>
        <strain evidence="1 2">DSM 45015</strain>
    </source>
</reference>
<protein>
    <submittedName>
        <fullName evidence="1">Uncharacterized protein</fullName>
    </submittedName>
</protein>
<dbReference type="Proteomes" id="UP000317422">
    <property type="component" value="Unassembled WGS sequence"/>
</dbReference>
<proteinExistence type="predicted"/>